<name>A0A0G3XGH3_9SPHN</name>
<gene>
    <name evidence="1" type="ORF">AB433_06510</name>
</gene>
<organism evidence="1 2">
    <name type="scientific">Croceicoccus naphthovorans</name>
    <dbReference type="NCBI Taxonomy" id="1348774"/>
    <lineage>
        <taxon>Bacteria</taxon>
        <taxon>Pseudomonadati</taxon>
        <taxon>Pseudomonadota</taxon>
        <taxon>Alphaproteobacteria</taxon>
        <taxon>Sphingomonadales</taxon>
        <taxon>Erythrobacteraceae</taxon>
        <taxon>Croceicoccus</taxon>
    </lineage>
</organism>
<dbReference type="KEGG" id="cna:AB433_06510"/>
<dbReference type="EMBL" id="CP011770">
    <property type="protein sequence ID" value="AKM09709.1"/>
    <property type="molecule type" value="Genomic_DNA"/>
</dbReference>
<proteinExistence type="predicted"/>
<dbReference type="Proteomes" id="UP000035287">
    <property type="component" value="Chromosome"/>
</dbReference>
<sequence>MRPVKDRECSNVISKWAALHQDAHQRPVERRRNRDDVAHARCIHAIGVCILSRWAKAVIVVRRRIGPTHRRYIAAGNADEKHALDFRTLWRAVID</sequence>
<evidence type="ECO:0000313" key="1">
    <source>
        <dbReference type="EMBL" id="AKM09709.1"/>
    </source>
</evidence>
<accession>A0A0G3XGH3</accession>
<protein>
    <submittedName>
        <fullName evidence="1">Uncharacterized protein</fullName>
    </submittedName>
</protein>
<dbReference type="AlphaFoldDB" id="A0A0G3XGH3"/>
<keyword evidence="2" id="KW-1185">Reference proteome</keyword>
<reference evidence="1 2" key="1">
    <citation type="submission" date="2015-06" db="EMBL/GenBank/DDBJ databases">
        <authorList>
            <person name="Zeng Y."/>
            <person name="Huang Y."/>
        </authorList>
    </citation>
    <scope>NUCLEOTIDE SEQUENCE [LARGE SCALE GENOMIC DNA]</scope>
    <source>
        <strain evidence="1 2">PQ-2</strain>
    </source>
</reference>
<evidence type="ECO:0000313" key="2">
    <source>
        <dbReference type="Proteomes" id="UP000035287"/>
    </source>
</evidence>